<feature type="transmembrane region" description="Helical" evidence="1">
    <location>
        <begin position="20"/>
        <end position="43"/>
    </location>
</feature>
<protein>
    <submittedName>
        <fullName evidence="2">Uncharacterized protein</fullName>
    </submittedName>
</protein>
<evidence type="ECO:0000313" key="3">
    <source>
        <dbReference type="Proteomes" id="UP000218238"/>
    </source>
</evidence>
<reference evidence="2 3" key="1">
    <citation type="submission" date="2017-08" db="EMBL/GenBank/DDBJ databases">
        <title>Draft genome sequence of filamentous cyanobacterium Calothrix elsteri CCALA 953.</title>
        <authorList>
            <person name="Gagunashvili A.N."/>
            <person name="Elster J."/>
            <person name="Andresson O.S."/>
        </authorList>
    </citation>
    <scope>NUCLEOTIDE SEQUENCE [LARGE SCALE GENOMIC DNA]</scope>
    <source>
        <strain evidence="2 3">CCALA 953</strain>
    </source>
</reference>
<dbReference type="Proteomes" id="UP000218238">
    <property type="component" value="Unassembled WGS sequence"/>
</dbReference>
<accession>A0A2A2THQ9</accession>
<sequence>MNKNIIKEEKVSSKTSEYPVGLWEIIFIIMGALGLVGTAMIGLGSKVIKNMFTPTRVEAIARSLFDYQIPGDSQGIVGVNFGSKKIAIINSRKTPAEISLFMSKAPTEQIKDEESLKLDITLQEIYQGSFIPTSEKVENQELCGKLVPVSIQAGKHILGEQSLQLDAIRYMAKITDNGIERSVNIIANGKNAQDKAAKVFKSLECKFES</sequence>
<proteinExistence type="predicted"/>
<dbReference type="RefSeq" id="WP_095722450.1">
    <property type="nucleotide sequence ID" value="NZ_NTFS01000156.1"/>
</dbReference>
<keyword evidence="1" id="KW-0812">Transmembrane</keyword>
<comment type="caution">
    <text evidence="2">The sequence shown here is derived from an EMBL/GenBank/DDBJ whole genome shotgun (WGS) entry which is preliminary data.</text>
</comment>
<keyword evidence="3" id="KW-1185">Reference proteome</keyword>
<dbReference type="EMBL" id="NTFS01000156">
    <property type="protein sequence ID" value="PAX53273.1"/>
    <property type="molecule type" value="Genomic_DNA"/>
</dbReference>
<evidence type="ECO:0000256" key="1">
    <source>
        <dbReference type="SAM" id="Phobius"/>
    </source>
</evidence>
<dbReference type="AlphaFoldDB" id="A0A2A2THQ9"/>
<gene>
    <name evidence="2" type="ORF">CK510_14910</name>
</gene>
<keyword evidence="1" id="KW-1133">Transmembrane helix</keyword>
<dbReference type="OrthoDB" id="529696at2"/>
<evidence type="ECO:0000313" key="2">
    <source>
        <dbReference type="EMBL" id="PAX53273.1"/>
    </source>
</evidence>
<organism evidence="2 3">
    <name type="scientific">Brunnivagina elsteri CCALA 953</name>
    <dbReference type="NCBI Taxonomy" id="987040"/>
    <lineage>
        <taxon>Bacteria</taxon>
        <taxon>Bacillati</taxon>
        <taxon>Cyanobacteriota</taxon>
        <taxon>Cyanophyceae</taxon>
        <taxon>Nostocales</taxon>
        <taxon>Calotrichaceae</taxon>
        <taxon>Brunnivagina</taxon>
    </lineage>
</organism>
<name>A0A2A2THQ9_9CYAN</name>
<keyword evidence="1" id="KW-0472">Membrane</keyword>